<feature type="domain" description="Retrovirus-related Pol polyprotein from transposon TNT 1-94-like beta-barrel" evidence="1">
    <location>
        <begin position="199"/>
        <end position="247"/>
    </location>
</feature>
<accession>A0A699IGQ7</accession>
<dbReference type="EMBL" id="BKCJ010290977">
    <property type="protein sequence ID" value="GEZ53680.1"/>
    <property type="molecule type" value="Genomic_DNA"/>
</dbReference>
<sequence>MDSENYKEGHYMQRSPLLKRYWKNHFETYVKSNDIDLWHIIVYGNHKTTRNKDVLEKDSEISKVRKEKYKSLALKERKISSDEEISCSKSDDEEYAMAVRDFKKFFRRRGKFVRQPHDDKKNFQKIKKYKKEKEDHRHFKCGDPNHFISYCPKHSYNQKAFVVGCWSDSEDDSKKEEICLMATDNNDVRLKFKLEPDEWIKYSGCSRHMTGNKDLFSSYKAIDRGNAMFESNTKSKIVRKDTITHNSHTIMMLAM</sequence>
<dbReference type="AlphaFoldDB" id="A0A699IGQ7"/>
<gene>
    <name evidence="2" type="ORF">Tci_525653</name>
</gene>
<dbReference type="InterPro" id="IPR054722">
    <property type="entry name" value="PolX-like_BBD"/>
</dbReference>
<organism evidence="2">
    <name type="scientific">Tanacetum cinerariifolium</name>
    <name type="common">Dalmatian daisy</name>
    <name type="synonym">Chrysanthemum cinerariifolium</name>
    <dbReference type="NCBI Taxonomy" id="118510"/>
    <lineage>
        <taxon>Eukaryota</taxon>
        <taxon>Viridiplantae</taxon>
        <taxon>Streptophyta</taxon>
        <taxon>Embryophyta</taxon>
        <taxon>Tracheophyta</taxon>
        <taxon>Spermatophyta</taxon>
        <taxon>Magnoliopsida</taxon>
        <taxon>eudicotyledons</taxon>
        <taxon>Gunneridae</taxon>
        <taxon>Pentapetalae</taxon>
        <taxon>asterids</taxon>
        <taxon>campanulids</taxon>
        <taxon>Asterales</taxon>
        <taxon>Asteraceae</taxon>
        <taxon>Asteroideae</taxon>
        <taxon>Anthemideae</taxon>
        <taxon>Anthemidinae</taxon>
        <taxon>Tanacetum</taxon>
    </lineage>
</organism>
<name>A0A699IGQ7_TANCI</name>
<proteinExistence type="predicted"/>
<dbReference type="Pfam" id="PF22936">
    <property type="entry name" value="Pol_BBD"/>
    <property type="match status" value="1"/>
</dbReference>
<reference evidence="2" key="1">
    <citation type="journal article" date="2019" name="Sci. Rep.">
        <title>Draft genome of Tanacetum cinerariifolium, the natural source of mosquito coil.</title>
        <authorList>
            <person name="Yamashiro T."/>
            <person name="Shiraishi A."/>
            <person name="Satake H."/>
            <person name="Nakayama K."/>
        </authorList>
    </citation>
    <scope>NUCLEOTIDE SEQUENCE</scope>
</reference>
<comment type="caution">
    <text evidence="2">The sequence shown here is derived from an EMBL/GenBank/DDBJ whole genome shotgun (WGS) entry which is preliminary data.</text>
</comment>
<evidence type="ECO:0000259" key="1">
    <source>
        <dbReference type="Pfam" id="PF22936"/>
    </source>
</evidence>
<evidence type="ECO:0000313" key="2">
    <source>
        <dbReference type="EMBL" id="GEZ53680.1"/>
    </source>
</evidence>
<protein>
    <submittedName>
        <fullName evidence="2">Zf-CCHC domain-containing protein/UBN2 domain-containing protein</fullName>
    </submittedName>
</protein>